<dbReference type="NCBIfam" id="TIGR01688">
    <property type="entry name" value="dltC"/>
    <property type="match status" value="1"/>
</dbReference>
<sequence length="79" mass="8874">MEEKLLEILAEICEDEVVMEDPDINLDEEGLIDSLGYMELLVEIEEAFGVVIAPAEYSREEMDTPAKIIAVVKSKMEQA</sequence>
<dbReference type="PROSITE" id="PS50075">
    <property type="entry name" value="CARRIER"/>
    <property type="match status" value="1"/>
</dbReference>
<comment type="function">
    <text evidence="5">Carrier protein involved in the D-alanylation of lipoteichoic acid (LTA). The loading of thioester-linked D-alanine onto DltC is catalyzed by D-alanine--D-alanyl carrier protein ligase DltA. The DltC-carried D-alanyl group is further transferred to cell membrane phosphatidylglycerol (PG) by forming an ester bond, probably catalyzed by DltD. D-alanylation of LTA plays an important role in modulating the properties of the cell wall in Gram-positive bacteria, influencing the net charge of the cell wall.</text>
</comment>
<dbReference type="RefSeq" id="WP_006905584.1">
    <property type="nucleotide sequence ID" value="NZ_GG665866.1"/>
</dbReference>
<dbReference type="eggNOG" id="COG0236">
    <property type="taxonomic scope" value="Bacteria"/>
</dbReference>
<evidence type="ECO:0000313" key="7">
    <source>
        <dbReference type="EMBL" id="EEP29196.1"/>
    </source>
</evidence>
<dbReference type="GO" id="GO:0016874">
    <property type="term" value="F:ligase activity"/>
    <property type="evidence" value="ECO:0007669"/>
    <property type="project" value="UniProtKB-KW"/>
</dbReference>
<comment type="subcellular location">
    <subcellularLocation>
        <location evidence="5">Cytoplasm</location>
    </subcellularLocation>
</comment>
<protein>
    <recommendedName>
        <fullName evidence="5">D-alanyl carrier protein</fullName>
        <shortName evidence="5">DCP</shortName>
    </recommendedName>
    <alternativeName>
        <fullName evidence="5">D-alanine--poly(phosphoribitol) ligase subunit 2</fullName>
    </alternativeName>
</protein>
<dbReference type="UniPathway" id="UPA00556"/>
<gene>
    <name evidence="5 7" type="primary">dltC</name>
    <name evidence="7" type="ORF">GCWU000342_00550</name>
</gene>
<name>C4G999_9FIRM</name>
<evidence type="ECO:0000313" key="8">
    <source>
        <dbReference type="Proteomes" id="UP000003494"/>
    </source>
</evidence>
<evidence type="ECO:0000256" key="5">
    <source>
        <dbReference type="HAMAP-Rule" id="MF_00565"/>
    </source>
</evidence>
<organism evidence="7 8">
    <name type="scientific">Shuttleworthella satelles DSM 14600</name>
    <dbReference type="NCBI Taxonomy" id="626523"/>
    <lineage>
        <taxon>Bacteria</taxon>
        <taxon>Bacillati</taxon>
        <taxon>Bacillota</taxon>
        <taxon>Clostridia</taxon>
        <taxon>Lachnospirales</taxon>
        <taxon>Lachnospiraceae</taxon>
        <taxon>Shuttleworthella</taxon>
    </lineage>
</organism>
<evidence type="ECO:0000259" key="6">
    <source>
        <dbReference type="PROSITE" id="PS50075"/>
    </source>
</evidence>
<dbReference type="NCBIfam" id="NF003464">
    <property type="entry name" value="PRK05087.1"/>
    <property type="match status" value="1"/>
</dbReference>
<dbReference type="HOGENOM" id="CLU_108696_19_0_9"/>
<reference evidence="7" key="1">
    <citation type="submission" date="2009-04" db="EMBL/GenBank/DDBJ databases">
        <authorList>
            <person name="Weinstock G."/>
            <person name="Sodergren E."/>
            <person name="Clifton S."/>
            <person name="Fulton L."/>
            <person name="Fulton B."/>
            <person name="Courtney L."/>
            <person name="Fronick C."/>
            <person name="Harrison M."/>
            <person name="Strong C."/>
            <person name="Farmer C."/>
            <person name="Delahaunty K."/>
            <person name="Markovic C."/>
            <person name="Hall O."/>
            <person name="Minx P."/>
            <person name="Tomlinson C."/>
            <person name="Mitreva M."/>
            <person name="Nelson J."/>
            <person name="Hou S."/>
            <person name="Wollam A."/>
            <person name="Pepin K.H."/>
            <person name="Johnson M."/>
            <person name="Bhonagiri V."/>
            <person name="Nash W.E."/>
            <person name="Warren W."/>
            <person name="Chinwalla A."/>
            <person name="Mardis E.R."/>
            <person name="Wilson R.K."/>
        </authorList>
    </citation>
    <scope>NUCLEOTIDE SEQUENCE [LARGE SCALE GENOMIC DNA]</scope>
    <source>
        <strain evidence="7">DSM 14600</strain>
    </source>
</reference>
<accession>C4G999</accession>
<evidence type="ECO:0000256" key="4">
    <source>
        <dbReference type="ARBA" id="ARBA00023316"/>
    </source>
</evidence>
<dbReference type="InterPro" id="IPR009081">
    <property type="entry name" value="PP-bd_ACP"/>
</dbReference>
<dbReference type="GO" id="GO:0071555">
    <property type="term" value="P:cell wall organization"/>
    <property type="evidence" value="ECO:0007669"/>
    <property type="project" value="UniProtKB-KW"/>
</dbReference>
<dbReference type="GO" id="GO:0005737">
    <property type="term" value="C:cytoplasm"/>
    <property type="evidence" value="ECO:0007669"/>
    <property type="project" value="UniProtKB-SubCell"/>
</dbReference>
<dbReference type="AlphaFoldDB" id="C4G999"/>
<evidence type="ECO:0000256" key="1">
    <source>
        <dbReference type="ARBA" id="ARBA00022450"/>
    </source>
</evidence>
<keyword evidence="7" id="KW-0436">Ligase</keyword>
<dbReference type="Proteomes" id="UP000003494">
    <property type="component" value="Unassembled WGS sequence"/>
</dbReference>
<keyword evidence="3 5" id="KW-0597">Phosphoprotein</keyword>
<dbReference type="SUPFAM" id="SSF47336">
    <property type="entry name" value="ACP-like"/>
    <property type="match status" value="1"/>
</dbReference>
<dbReference type="Gene3D" id="1.10.1200.10">
    <property type="entry name" value="ACP-like"/>
    <property type="match status" value="1"/>
</dbReference>
<keyword evidence="2 5" id="KW-0963">Cytoplasm</keyword>
<dbReference type="EMBL" id="ACIP02000001">
    <property type="protein sequence ID" value="EEP29196.1"/>
    <property type="molecule type" value="Genomic_DNA"/>
</dbReference>
<dbReference type="InterPro" id="IPR003230">
    <property type="entry name" value="DltC"/>
</dbReference>
<dbReference type="GO" id="GO:0070395">
    <property type="term" value="P:lipoteichoic acid biosynthetic process"/>
    <property type="evidence" value="ECO:0007669"/>
    <property type="project" value="UniProtKB-UniRule"/>
</dbReference>
<evidence type="ECO:0000256" key="3">
    <source>
        <dbReference type="ARBA" id="ARBA00022553"/>
    </source>
</evidence>
<feature type="domain" description="Carrier" evidence="6">
    <location>
        <begin position="1"/>
        <end position="76"/>
    </location>
</feature>
<dbReference type="STRING" id="626523.GCWU000342_00550"/>
<comment type="caution">
    <text evidence="7">The sequence shown here is derived from an EMBL/GenBank/DDBJ whole genome shotgun (WGS) entry which is preliminary data.</text>
</comment>
<feature type="modified residue" description="O-(pantetheine 4'-phosphoryl)serine" evidence="5">
    <location>
        <position position="34"/>
    </location>
</feature>
<keyword evidence="1 5" id="KW-0596">Phosphopantetheine</keyword>
<dbReference type="Pfam" id="PF00550">
    <property type="entry name" value="PP-binding"/>
    <property type="match status" value="1"/>
</dbReference>
<keyword evidence="4 5" id="KW-0961">Cell wall biogenesis/degradation</keyword>
<comment type="similarity">
    <text evidence="5">Belongs to the DltC family.</text>
</comment>
<dbReference type="HAMAP" id="MF_00565">
    <property type="entry name" value="DltC"/>
    <property type="match status" value="1"/>
</dbReference>
<comment type="pathway">
    <text evidence="5">Cell wall biogenesis; lipoteichoic acid biosynthesis.</text>
</comment>
<keyword evidence="8" id="KW-1185">Reference proteome</keyword>
<dbReference type="InterPro" id="IPR036736">
    <property type="entry name" value="ACP-like_sf"/>
</dbReference>
<dbReference type="GO" id="GO:0036370">
    <property type="term" value="F:D-alanyl carrier activity"/>
    <property type="evidence" value="ECO:0007669"/>
    <property type="project" value="UniProtKB-UniRule"/>
</dbReference>
<evidence type="ECO:0000256" key="2">
    <source>
        <dbReference type="ARBA" id="ARBA00022490"/>
    </source>
</evidence>
<comment type="PTM">
    <text evidence="5">4'-phosphopantetheine is transferred from CoA to a specific serine of apo-DCP.</text>
</comment>
<proteinExistence type="inferred from homology"/>